<accession>A0A397I8N0</accession>
<keyword evidence="2" id="KW-1185">Reference proteome</keyword>
<reference evidence="1 2" key="1">
    <citation type="submission" date="2018-08" db="EMBL/GenBank/DDBJ databases">
        <title>Genome and evolution of the arbuscular mycorrhizal fungus Diversispora epigaea (formerly Glomus versiforme) and its bacterial endosymbionts.</title>
        <authorList>
            <person name="Sun X."/>
            <person name="Fei Z."/>
            <person name="Harrison M."/>
        </authorList>
    </citation>
    <scope>NUCLEOTIDE SEQUENCE [LARGE SCALE GENOMIC DNA]</scope>
    <source>
        <strain evidence="1 2">IT104</strain>
    </source>
</reference>
<dbReference type="EMBL" id="PQFF01000226">
    <property type="protein sequence ID" value="RHZ72141.1"/>
    <property type="molecule type" value="Genomic_DNA"/>
</dbReference>
<dbReference type="AlphaFoldDB" id="A0A397I8N0"/>
<proteinExistence type="predicted"/>
<evidence type="ECO:0000313" key="2">
    <source>
        <dbReference type="Proteomes" id="UP000266861"/>
    </source>
</evidence>
<comment type="caution">
    <text evidence="1">The sequence shown here is derived from an EMBL/GenBank/DDBJ whole genome shotgun (WGS) entry which is preliminary data.</text>
</comment>
<evidence type="ECO:0000313" key="1">
    <source>
        <dbReference type="EMBL" id="RHZ72141.1"/>
    </source>
</evidence>
<sequence>MAIVEKHLKNVKPITDFEEAQILVEILTVVIFEAYLKELDKDLPKIQSIERWPDNNSLTIGFDFAKPKGRKVVLKTLIKN</sequence>
<dbReference type="Proteomes" id="UP000266861">
    <property type="component" value="Unassembled WGS sequence"/>
</dbReference>
<protein>
    <submittedName>
        <fullName evidence="1">Uncharacterized protein</fullName>
    </submittedName>
</protein>
<organism evidence="1 2">
    <name type="scientific">Diversispora epigaea</name>
    <dbReference type="NCBI Taxonomy" id="1348612"/>
    <lineage>
        <taxon>Eukaryota</taxon>
        <taxon>Fungi</taxon>
        <taxon>Fungi incertae sedis</taxon>
        <taxon>Mucoromycota</taxon>
        <taxon>Glomeromycotina</taxon>
        <taxon>Glomeromycetes</taxon>
        <taxon>Diversisporales</taxon>
        <taxon>Diversisporaceae</taxon>
        <taxon>Diversispora</taxon>
    </lineage>
</organism>
<gene>
    <name evidence="1" type="ORF">Glove_245g14</name>
</gene>
<name>A0A397I8N0_9GLOM</name>